<comment type="caution">
    <text evidence="2">The sequence shown here is derived from an EMBL/GenBank/DDBJ whole genome shotgun (WGS) entry which is preliminary data.</text>
</comment>
<dbReference type="GO" id="GO:0006508">
    <property type="term" value="P:proteolysis"/>
    <property type="evidence" value="ECO:0007669"/>
    <property type="project" value="InterPro"/>
</dbReference>
<dbReference type="InterPro" id="IPR011042">
    <property type="entry name" value="6-blade_b-propeller_TolB-like"/>
</dbReference>
<evidence type="ECO:0000313" key="3">
    <source>
        <dbReference type="Proteomes" id="UP000321827"/>
    </source>
</evidence>
<dbReference type="InterPro" id="IPR050585">
    <property type="entry name" value="Xaa-Pro_dipeptidyl-ppase/CocE"/>
</dbReference>
<dbReference type="OrthoDB" id="9799878at2"/>
<dbReference type="GO" id="GO:0008236">
    <property type="term" value="F:serine-type peptidase activity"/>
    <property type="evidence" value="ECO:0007669"/>
    <property type="project" value="InterPro"/>
</dbReference>
<organism evidence="2 3">
    <name type="scientific">Oceanithermus desulfurans NBRC 100063</name>
    <dbReference type="NCBI Taxonomy" id="1227550"/>
    <lineage>
        <taxon>Bacteria</taxon>
        <taxon>Thermotogati</taxon>
        <taxon>Deinococcota</taxon>
        <taxon>Deinococci</taxon>
        <taxon>Thermales</taxon>
        <taxon>Thermaceae</taxon>
        <taxon>Oceanithermus</taxon>
    </lineage>
</organism>
<dbReference type="Pfam" id="PF00326">
    <property type="entry name" value="Peptidase_S9"/>
    <property type="match status" value="1"/>
</dbReference>
<evidence type="ECO:0000313" key="2">
    <source>
        <dbReference type="EMBL" id="GEM89906.1"/>
    </source>
</evidence>
<dbReference type="InterPro" id="IPR029058">
    <property type="entry name" value="AB_hydrolase_fold"/>
</dbReference>
<dbReference type="PANTHER" id="PTHR43056:SF5">
    <property type="entry name" value="PEPTIDASE S9 PROLYL OLIGOPEPTIDASE CATALYTIC DOMAIN-CONTAINING PROTEIN"/>
    <property type="match status" value="1"/>
</dbReference>
<dbReference type="PANTHER" id="PTHR43056">
    <property type="entry name" value="PEPTIDASE S9 PROLYL OLIGOPEPTIDASE"/>
    <property type="match status" value="1"/>
</dbReference>
<feature type="domain" description="Peptidase S9 prolyl oligopeptidase catalytic" evidence="1">
    <location>
        <begin position="390"/>
        <end position="596"/>
    </location>
</feature>
<name>A0A511RM71_9DEIN</name>
<dbReference type="Gene3D" id="3.40.50.1820">
    <property type="entry name" value="alpha/beta hydrolase"/>
    <property type="match status" value="1"/>
</dbReference>
<accession>A0A511RM71</accession>
<protein>
    <submittedName>
        <fullName evidence="2">Peptidase</fullName>
    </submittedName>
</protein>
<evidence type="ECO:0000259" key="1">
    <source>
        <dbReference type="Pfam" id="PF00326"/>
    </source>
</evidence>
<gene>
    <name evidence="2" type="ORF">ODE01S_13400</name>
</gene>
<proteinExistence type="predicted"/>
<dbReference type="Proteomes" id="UP000321827">
    <property type="component" value="Unassembled WGS sequence"/>
</dbReference>
<dbReference type="SUPFAM" id="SSF53474">
    <property type="entry name" value="alpha/beta-Hydrolases"/>
    <property type="match status" value="1"/>
</dbReference>
<reference evidence="2 3" key="1">
    <citation type="submission" date="2019-07" db="EMBL/GenBank/DDBJ databases">
        <title>Whole genome shotgun sequence of Oceanithermus desulfurans NBRC 100063.</title>
        <authorList>
            <person name="Hosoyama A."/>
            <person name="Uohara A."/>
            <person name="Ohji S."/>
            <person name="Ichikawa N."/>
        </authorList>
    </citation>
    <scope>NUCLEOTIDE SEQUENCE [LARGE SCALE GENOMIC DNA]</scope>
    <source>
        <strain evidence="2 3">NBRC 100063</strain>
    </source>
</reference>
<dbReference type="InterPro" id="IPR001375">
    <property type="entry name" value="Peptidase_S9_cat"/>
</dbReference>
<sequence length="599" mass="65303">MSLQSARDLTRARLGAHAEVRARGGRVLWTEQENGRTVLLGWDGAPRRYAPDHALNPGVGYGGGAFNPGADAVFYVAEGRVWRLPYERPEPAGLTPHFGAAADPQPSPDGSRFVYVHHHEGRDVLAAASAAGETWPQVWAQGADFYMQPAWSPDGGLLAWVEWDHPNMPWDGARLMLARAGAEGPREVQRVAGGPRTPVFQPLFEPDGRGLFWIENPEGEESDRLVRLDLETGERSVWLEGRVLLEPAWSQGQRVMSFGPGGALYLRENRAGRAVLWRIADGSASEVPLPAGAAWIGSLSGDAAGLAALASGPNLGERVVFYDGEAWRTCAYGWPAGLDAGGVEPEAVRFQAEDGAWVHGLFYPSAGGEPRPPAVVSVHGGPTSQRTLAFNPQAQFFAANGYAYLELNYRGSTGYGRSYREALYGRWGEMDVADAVAAARFLADSGRADGRRLALMGGSAGGYTTLMTLALHPGVYRAGVSLFGVTDLFGLARETHKFESRYTDRLIGPLPEAAARYRERSPLAHAHRIEDALYVFQGAEDKVVPPSQAEELVRILRERGVPHRYKVYEGEGHGWKKPGTTEDFYRETLAFLDRELRFG</sequence>
<dbReference type="Gene3D" id="2.120.10.30">
    <property type="entry name" value="TolB, C-terminal domain"/>
    <property type="match status" value="1"/>
</dbReference>
<dbReference type="RefSeq" id="WP_147147170.1">
    <property type="nucleotide sequence ID" value="NZ_BJXN01000008.1"/>
</dbReference>
<dbReference type="EMBL" id="BJXN01000008">
    <property type="protein sequence ID" value="GEM89906.1"/>
    <property type="molecule type" value="Genomic_DNA"/>
</dbReference>
<dbReference type="SUPFAM" id="SSF82171">
    <property type="entry name" value="DPP6 N-terminal domain-like"/>
    <property type="match status" value="1"/>
</dbReference>
<dbReference type="AlphaFoldDB" id="A0A511RM71"/>